<dbReference type="GO" id="GO:0000287">
    <property type="term" value="F:magnesium ion binding"/>
    <property type="evidence" value="ECO:0007669"/>
    <property type="project" value="InterPro"/>
</dbReference>
<accession>A0A6I1EV67</accession>
<dbReference type="GO" id="GO:0008897">
    <property type="term" value="F:holo-[acyl-carrier-protein] synthase activity"/>
    <property type="evidence" value="ECO:0007669"/>
    <property type="project" value="InterPro"/>
</dbReference>
<name>A0A6I1EV67_9BURK</name>
<gene>
    <name evidence="1" type="ORF">GBM95_10800</name>
</gene>
<dbReference type="Gene3D" id="3.90.470.20">
    <property type="entry name" value="4'-phosphopantetheinyl transferase domain"/>
    <property type="match status" value="1"/>
</dbReference>
<reference evidence="1 2" key="1">
    <citation type="submission" date="2019-10" db="EMBL/GenBank/DDBJ databases">
        <title>Genome diversity of Sutterella seckii.</title>
        <authorList>
            <person name="Chaplin A.V."/>
            <person name="Sokolova S.R."/>
            <person name="Mosin K.A."/>
            <person name="Ivanova E.L."/>
            <person name="Kochetkova T.O."/>
            <person name="Goltsov A.Y."/>
            <person name="Trofimov D.Y."/>
            <person name="Efimov B.A."/>
        </authorList>
    </citation>
    <scope>NUCLEOTIDE SEQUENCE [LARGE SCALE GENOMIC DNA]</scope>
    <source>
        <strain evidence="1 2">ASD393</strain>
    </source>
</reference>
<dbReference type="RefSeq" id="WP_152159104.1">
    <property type="nucleotide sequence ID" value="NZ_WEHX01000120.1"/>
</dbReference>
<organism evidence="1 2">
    <name type="scientific">Sutterella seckii</name>
    <dbReference type="NCBI Taxonomy" id="1944635"/>
    <lineage>
        <taxon>Bacteria</taxon>
        <taxon>Pseudomonadati</taxon>
        <taxon>Pseudomonadota</taxon>
        <taxon>Betaproteobacteria</taxon>
        <taxon>Burkholderiales</taxon>
        <taxon>Sutterellaceae</taxon>
        <taxon>Sutterella</taxon>
    </lineage>
</organism>
<evidence type="ECO:0000313" key="1">
    <source>
        <dbReference type="EMBL" id="KAB7653566.1"/>
    </source>
</evidence>
<evidence type="ECO:0008006" key="3">
    <source>
        <dbReference type="Google" id="ProtNLM"/>
    </source>
</evidence>
<dbReference type="OrthoDB" id="9155640at2"/>
<dbReference type="EMBL" id="WEHX01000120">
    <property type="protein sequence ID" value="KAB7653566.1"/>
    <property type="molecule type" value="Genomic_DNA"/>
</dbReference>
<dbReference type="InterPro" id="IPR037143">
    <property type="entry name" value="4-PPantetheinyl_Trfase_dom_sf"/>
</dbReference>
<evidence type="ECO:0000313" key="2">
    <source>
        <dbReference type="Proteomes" id="UP000430564"/>
    </source>
</evidence>
<dbReference type="AlphaFoldDB" id="A0A6I1EV67"/>
<comment type="caution">
    <text evidence="1">The sequence shown here is derived from an EMBL/GenBank/DDBJ whole genome shotgun (WGS) entry which is preliminary data.</text>
</comment>
<sequence length="312" mass="34399">MPMPIDLSGLRFLKPAAFSDGDRSRAVLGELFAPDFDDPEELLADIDDEAWEPEPPEGGVVLVTKLPEEIDPALEGELEAMLPAQTRSRLSRFQNPRRRRQSLYGRLLAQRLANIASEVSSGSYFLREQPPEGPLLADYEGRPFGRIAIAHTEEGVAASLSRRRAGIDLEILKTHERLSGLAEFALGEDFADAIRELQKTDARRADEAFLAAWGAIECAQKFNGEDRKSAAASPAHEELLSKYARPPEVEVLWEKGLIARDPAGKAVPIEFLETPAGHLTLLGFPAGRSVEILTLSPEALLEEFRSHVRAFL</sequence>
<proteinExistence type="predicted"/>
<protein>
    <recommendedName>
        <fullName evidence="3">4'-phosphopantetheinyl transferase superfamily protein</fullName>
    </recommendedName>
</protein>
<dbReference type="Proteomes" id="UP000430564">
    <property type="component" value="Unassembled WGS sequence"/>
</dbReference>